<gene>
    <name evidence="2" type="ordered locus">Metfor_0383</name>
</gene>
<evidence type="ECO:0000313" key="2">
    <source>
        <dbReference type="EMBL" id="AGB01457.1"/>
    </source>
</evidence>
<name>L0H9N1_METFS</name>
<dbReference type="GeneID" id="14309056"/>
<dbReference type="HOGENOM" id="CLU_107964_0_0_2"/>
<protein>
    <recommendedName>
        <fullName evidence="1">Peptidase C39-like domain-containing protein</fullName>
    </recommendedName>
</protein>
<accession>L0H9N1</accession>
<keyword evidence="3" id="KW-1185">Reference proteome</keyword>
<reference evidence="3" key="1">
    <citation type="submission" date="2011-12" db="EMBL/GenBank/DDBJ databases">
        <title>Complete sequence of Methanoregula formicicum SMSP.</title>
        <authorList>
            <person name="Lucas S."/>
            <person name="Han J."/>
            <person name="Lapidus A."/>
            <person name="Cheng J.-F."/>
            <person name="Goodwin L."/>
            <person name="Pitluck S."/>
            <person name="Peters L."/>
            <person name="Ovchinnikova G."/>
            <person name="Teshima H."/>
            <person name="Detter J.C."/>
            <person name="Han C."/>
            <person name="Tapia R."/>
            <person name="Land M."/>
            <person name="Hauser L."/>
            <person name="Kyrpides N."/>
            <person name="Ivanova N."/>
            <person name="Pagani I."/>
            <person name="Imachi H."/>
            <person name="Tamaki H."/>
            <person name="Sekiguchi Y."/>
            <person name="Kamagata Y."/>
            <person name="Cadillo-Quiroz H."/>
            <person name="Zinder S."/>
            <person name="Liu W.-T."/>
            <person name="Woyke T."/>
        </authorList>
    </citation>
    <scope>NUCLEOTIDE SEQUENCE [LARGE SCALE GENOMIC DNA]</scope>
    <source>
        <strain evidence="3">DSM 22288 / NBRC 105244 / SMSP</strain>
    </source>
</reference>
<dbReference type="Pfam" id="PF13529">
    <property type="entry name" value="Peptidase_C39_2"/>
    <property type="match status" value="1"/>
</dbReference>
<dbReference type="RefSeq" id="WP_015284421.1">
    <property type="nucleotide sequence ID" value="NC_019943.1"/>
</dbReference>
<dbReference type="KEGG" id="mfo:Metfor_0383"/>
<dbReference type="InParanoid" id="L0H9N1"/>
<dbReference type="Gene3D" id="3.90.70.10">
    <property type="entry name" value="Cysteine proteinases"/>
    <property type="match status" value="1"/>
</dbReference>
<evidence type="ECO:0000259" key="1">
    <source>
        <dbReference type="Pfam" id="PF13529"/>
    </source>
</evidence>
<dbReference type="Proteomes" id="UP000010824">
    <property type="component" value="Chromosome"/>
</dbReference>
<sequence length="239" mass="26870" precursor="true">MMRPGPILFIGMFFVAGIILLAATLSATGMYARDNGRITYGLDSQLPAPRYYTGIDFDSLSSNSHLTVIPLKSYRQQVTNYSCGAAAAMTVMSYYGRPVNNTDDEEILLAHEMNPDVSEKTGINPEQMTSWFNRHGWNATWHTGGSREMLLSNLKAGVPTIVEWIDWGGHWVVVVGYDTRGTETVWDDVIIFADSVDCHDDRVDGITYANYGQFDAMWFDAHYFPAEMRNRVYIIARPA</sequence>
<dbReference type="AlphaFoldDB" id="L0H9N1"/>
<evidence type="ECO:0000313" key="3">
    <source>
        <dbReference type="Proteomes" id="UP000010824"/>
    </source>
</evidence>
<organism evidence="2 3">
    <name type="scientific">Methanoregula formicica (strain DSM 22288 / NBRC 105244 / SMSP)</name>
    <dbReference type="NCBI Taxonomy" id="593750"/>
    <lineage>
        <taxon>Archaea</taxon>
        <taxon>Methanobacteriati</taxon>
        <taxon>Methanobacteriota</taxon>
        <taxon>Stenosarchaea group</taxon>
        <taxon>Methanomicrobia</taxon>
        <taxon>Methanomicrobiales</taxon>
        <taxon>Methanoregulaceae</taxon>
        <taxon>Methanoregula</taxon>
    </lineage>
</organism>
<dbReference type="eggNOG" id="arCOG06761">
    <property type="taxonomic scope" value="Archaea"/>
</dbReference>
<feature type="domain" description="Peptidase C39-like" evidence="1">
    <location>
        <begin position="74"/>
        <end position="187"/>
    </location>
</feature>
<proteinExistence type="predicted"/>
<dbReference type="EMBL" id="CP003167">
    <property type="protein sequence ID" value="AGB01457.1"/>
    <property type="molecule type" value="Genomic_DNA"/>
</dbReference>
<reference evidence="2 3" key="2">
    <citation type="journal article" date="2014" name="Genome Announc.">
        <title>Complete Genome Sequence of Methanoregula formicica SMSPT, a Mesophilic Hydrogenotrophic Methanogen Isolated from a Methanogenic Upflow Anaerobic Sludge Blanket Reactor.</title>
        <authorList>
            <person name="Yamamoto K."/>
            <person name="Tamaki H."/>
            <person name="Cadillo-Quiroz H."/>
            <person name="Imachi H."/>
            <person name="Kyrpides N."/>
            <person name="Woyke T."/>
            <person name="Goodwin L."/>
            <person name="Zinder S.H."/>
            <person name="Kamagata Y."/>
            <person name="Liu W.T."/>
        </authorList>
    </citation>
    <scope>NUCLEOTIDE SEQUENCE [LARGE SCALE GENOMIC DNA]</scope>
    <source>
        <strain evidence="3">DSM 22288 / NBRC 105244 / SMSP</strain>
    </source>
</reference>
<dbReference type="OrthoDB" id="386347at2157"/>
<dbReference type="InterPro" id="IPR039564">
    <property type="entry name" value="Peptidase_C39-like"/>
</dbReference>